<gene>
    <name evidence="1" type="ORF">EVAR_77348_1</name>
</gene>
<sequence length="126" mass="13742">MTPFGGSGGSEVVTIAVKTTRAEIGGLTCALRSLSNLNFTIDFGLSSGPDSSSSGHLYSRAPDSDLKASFNPRPNPVLSRFRFRFRLLISLSLCPACTLNFYTDRLNEYFVFRYYPGSGDGAGRWP</sequence>
<comment type="caution">
    <text evidence="1">The sequence shown here is derived from an EMBL/GenBank/DDBJ whole genome shotgun (WGS) entry which is preliminary data.</text>
</comment>
<accession>A0A4C1UX25</accession>
<dbReference type="AlphaFoldDB" id="A0A4C1UX25"/>
<evidence type="ECO:0000313" key="2">
    <source>
        <dbReference type="Proteomes" id="UP000299102"/>
    </source>
</evidence>
<name>A0A4C1UX25_EUMVA</name>
<reference evidence="1 2" key="1">
    <citation type="journal article" date="2019" name="Commun. Biol.">
        <title>The bagworm genome reveals a unique fibroin gene that provides high tensile strength.</title>
        <authorList>
            <person name="Kono N."/>
            <person name="Nakamura H."/>
            <person name="Ohtoshi R."/>
            <person name="Tomita M."/>
            <person name="Numata K."/>
            <person name="Arakawa K."/>
        </authorList>
    </citation>
    <scope>NUCLEOTIDE SEQUENCE [LARGE SCALE GENOMIC DNA]</scope>
</reference>
<evidence type="ECO:0000313" key="1">
    <source>
        <dbReference type="EMBL" id="GBP31053.1"/>
    </source>
</evidence>
<protein>
    <submittedName>
        <fullName evidence="1">Uncharacterized protein</fullName>
    </submittedName>
</protein>
<dbReference type="EMBL" id="BGZK01000241">
    <property type="protein sequence ID" value="GBP31053.1"/>
    <property type="molecule type" value="Genomic_DNA"/>
</dbReference>
<dbReference type="Proteomes" id="UP000299102">
    <property type="component" value="Unassembled WGS sequence"/>
</dbReference>
<keyword evidence="2" id="KW-1185">Reference proteome</keyword>
<organism evidence="1 2">
    <name type="scientific">Eumeta variegata</name>
    <name type="common">Bagworm moth</name>
    <name type="synonym">Eumeta japonica</name>
    <dbReference type="NCBI Taxonomy" id="151549"/>
    <lineage>
        <taxon>Eukaryota</taxon>
        <taxon>Metazoa</taxon>
        <taxon>Ecdysozoa</taxon>
        <taxon>Arthropoda</taxon>
        <taxon>Hexapoda</taxon>
        <taxon>Insecta</taxon>
        <taxon>Pterygota</taxon>
        <taxon>Neoptera</taxon>
        <taxon>Endopterygota</taxon>
        <taxon>Lepidoptera</taxon>
        <taxon>Glossata</taxon>
        <taxon>Ditrysia</taxon>
        <taxon>Tineoidea</taxon>
        <taxon>Psychidae</taxon>
        <taxon>Oiketicinae</taxon>
        <taxon>Eumeta</taxon>
    </lineage>
</organism>
<proteinExistence type="predicted"/>